<evidence type="ECO:0000259" key="3">
    <source>
        <dbReference type="Pfam" id="PF20257"/>
    </source>
</evidence>
<evidence type="ECO:0000256" key="1">
    <source>
        <dbReference type="ARBA" id="ARBA00009580"/>
    </source>
</evidence>
<feature type="signal peptide" evidence="2">
    <location>
        <begin position="1"/>
        <end position="21"/>
    </location>
</feature>
<dbReference type="PROSITE" id="PS51257">
    <property type="entry name" value="PROKAR_LIPOPROTEIN"/>
    <property type="match status" value="1"/>
</dbReference>
<dbReference type="InterPro" id="IPR046470">
    <property type="entry name" value="SAM_HAT_C"/>
</dbReference>
<dbReference type="PANTHER" id="PTHR31126">
    <property type="entry name" value="TYROSINE-PROTEIN PHOSPHATASE"/>
    <property type="match status" value="1"/>
</dbReference>
<gene>
    <name evidence="4" type="ORF">JFL75_09375</name>
</gene>
<accession>A0A7T7XRI6</accession>
<dbReference type="SUPFAM" id="SSF101852">
    <property type="entry name" value="Bacterial fluorinating enzyme, C-terminal domain"/>
    <property type="match status" value="1"/>
</dbReference>
<feature type="chain" id="PRO_5031545688" evidence="2">
    <location>
        <begin position="22"/>
        <end position="365"/>
    </location>
</feature>
<evidence type="ECO:0000256" key="2">
    <source>
        <dbReference type="SAM" id="SignalP"/>
    </source>
</evidence>
<proteinExistence type="inferred from homology"/>
<dbReference type="Gene3D" id="2.40.30.90">
    <property type="entry name" value="Bacterial fluorinating enzyme like"/>
    <property type="match status" value="1"/>
</dbReference>
<dbReference type="Gene3D" id="3.90.190.10">
    <property type="entry name" value="Protein tyrosine phosphatase superfamily"/>
    <property type="match status" value="1"/>
</dbReference>
<keyword evidence="5" id="KW-1185">Reference proteome</keyword>
<feature type="domain" description="S-adenosyl-l-methionine hydroxide adenosyltransferase C-terminal" evidence="3">
    <location>
        <begin position="39"/>
        <end position="122"/>
    </location>
</feature>
<dbReference type="SUPFAM" id="SSF52799">
    <property type="entry name" value="(Phosphotyrosine protein) phosphatases II"/>
    <property type="match status" value="1"/>
</dbReference>
<keyword evidence="2" id="KW-0732">Signal</keyword>
<dbReference type="RefSeq" id="WP_215628418.1">
    <property type="nucleotide sequence ID" value="NZ_CP067089.2"/>
</dbReference>
<dbReference type="KEGG" id="bhc:JFL75_09375"/>
<dbReference type="InterPro" id="IPR023227">
    <property type="entry name" value="SAM_OH_AdoTrfase_C_sf"/>
</dbReference>
<comment type="similarity">
    <text evidence="1">Belongs to the protein-tyrosine phosphatase family.</text>
</comment>
<dbReference type="InterPro" id="IPR029021">
    <property type="entry name" value="Prot-tyrosine_phosphatase-like"/>
</dbReference>
<sequence>MRLTAAGFLLVSLLISCASSAAPKTADASAFPKLQGSAATVDKYGNVTTDIAEADLISAGYELGDVLRVTAGNAAENAPLVSTYSDVNRGEVLVRVSDGFVAVAISYGNFGEKAGIQAGSPISLEMAEKGGYTTEYALRHLEKSENRSDYESDAVFANFREVRLGKIAPHTLYRSCHPALGDARAPYAASLAEQAGIRTIINLADSQEEVFQKAATSSWYKSMLDSESVVYLNMGVDFESPDFAPKLREGLKFMISHDGPYLVHCNEGKDRAGIVSALLEALMGASVREIADDYMVTYYNYFGVEKGEPRYDLISQIIIDIFKEMNDGKAVRDSNIQKVAENYLTKTVGLSSQEVAALKAKLSGK</sequence>
<dbReference type="AlphaFoldDB" id="A0A7T7XRI6"/>
<dbReference type="Pfam" id="PF13350">
    <property type="entry name" value="Y_phosphatase3"/>
    <property type="match status" value="1"/>
</dbReference>
<protein>
    <submittedName>
        <fullName evidence="4">SAM-dependent chlorinase/fluorinase</fullName>
    </submittedName>
</protein>
<dbReference type="PANTHER" id="PTHR31126:SF1">
    <property type="entry name" value="TYROSINE SPECIFIC PROTEIN PHOSPHATASES DOMAIN-CONTAINING PROTEIN"/>
    <property type="match status" value="1"/>
</dbReference>
<organism evidence="4 5">
    <name type="scientific">Breznakiella homolactica</name>
    <dbReference type="NCBI Taxonomy" id="2798577"/>
    <lineage>
        <taxon>Bacteria</taxon>
        <taxon>Pseudomonadati</taxon>
        <taxon>Spirochaetota</taxon>
        <taxon>Spirochaetia</taxon>
        <taxon>Spirochaetales</taxon>
        <taxon>Breznakiellaceae</taxon>
        <taxon>Breznakiella</taxon>
    </lineage>
</organism>
<name>A0A7T7XRI6_9SPIR</name>
<evidence type="ECO:0000313" key="5">
    <source>
        <dbReference type="Proteomes" id="UP000595917"/>
    </source>
</evidence>
<reference evidence="4" key="1">
    <citation type="submission" date="2021-01" db="EMBL/GenBank/DDBJ databases">
        <title>Description of Breznakiella homolactica.</title>
        <authorList>
            <person name="Song Y."/>
            <person name="Brune A."/>
        </authorList>
    </citation>
    <scope>NUCLEOTIDE SEQUENCE</scope>
    <source>
        <strain evidence="4">RmG30</strain>
    </source>
</reference>
<dbReference type="EMBL" id="CP067089">
    <property type="protein sequence ID" value="QQO11109.1"/>
    <property type="molecule type" value="Genomic_DNA"/>
</dbReference>
<dbReference type="GO" id="GO:0004721">
    <property type="term" value="F:phosphoprotein phosphatase activity"/>
    <property type="evidence" value="ECO:0007669"/>
    <property type="project" value="InterPro"/>
</dbReference>
<dbReference type="Pfam" id="PF20257">
    <property type="entry name" value="SAM_HAT_C"/>
    <property type="match status" value="1"/>
</dbReference>
<dbReference type="InterPro" id="IPR026893">
    <property type="entry name" value="Tyr/Ser_Pase_IphP-type"/>
</dbReference>
<dbReference type="Proteomes" id="UP000595917">
    <property type="component" value="Chromosome"/>
</dbReference>
<evidence type="ECO:0000313" key="4">
    <source>
        <dbReference type="EMBL" id="QQO11109.1"/>
    </source>
</evidence>